<dbReference type="Proteomes" id="UP000823775">
    <property type="component" value="Unassembled WGS sequence"/>
</dbReference>
<evidence type="ECO:0000313" key="5">
    <source>
        <dbReference type="Proteomes" id="UP000823775"/>
    </source>
</evidence>
<feature type="domain" description="DYW" evidence="3">
    <location>
        <begin position="45"/>
        <end position="88"/>
    </location>
</feature>
<comment type="caution">
    <text evidence="4">The sequence shown here is derived from an EMBL/GenBank/DDBJ whole genome shotgun (WGS) entry which is preliminary data.</text>
</comment>
<protein>
    <recommendedName>
        <fullName evidence="3">DYW domain-containing protein</fullName>
    </recommendedName>
</protein>
<gene>
    <name evidence="4" type="ORF">HAX54_011714</name>
</gene>
<reference evidence="4 5" key="1">
    <citation type="journal article" date="2021" name="BMC Genomics">
        <title>Datura genome reveals duplications of psychoactive alkaloid biosynthetic genes and high mutation rate following tissue culture.</title>
        <authorList>
            <person name="Rajewski A."/>
            <person name="Carter-House D."/>
            <person name="Stajich J."/>
            <person name="Litt A."/>
        </authorList>
    </citation>
    <scope>NUCLEOTIDE SEQUENCE [LARGE SCALE GENOMIC DNA]</scope>
    <source>
        <strain evidence="4">AR-01</strain>
    </source>
</reference>
<feature type="region of interest" description="Disordered" evidence="2">
    <location>
        <begin position="33"/>
        <end position="53"/>
    </location>
</feature>
<organism evidence="4 5">
    <name type="scientific">Datura stramonium</name>
    <name type="common">Jimsonweed</name>
    <name type="synonym">Common thornapple</name>
    <dbReference type="NCBI Taxonomy" id="4076"/>
    <lineage>
        <taxon>Eukaryota</taxon>
        <taxon>Viridiplantae</taxon>
        <taxon>Streptophyta</taxon>
        <taxon>Embryophyta</taxon>
        <taxon>Tracheophyta</taxon>
        <taxon>Spermatophyta</taxon>
        <taxon>Magnoliopsida</taxon>
        <taxon>eudicotyledons</taxon>
        <taxon>Gunneridae</taxon>
        <taxon>Pentapetalae</taxon>
        <taxon>asterids</taxon>
        <taxon>lamiids</taxon>
        <taxon>Solanales</taxon>
        <taxon>Solanaceae</taxon>
        <taxon>Solanoideae</taxon>
        <taxon>Datureae</taxon>
        <taxon>Datura</taxon>
    </lineage>
</organism>
<keyword evidence="5" id="KW-1185">Reference proteome</keyword>
<sequence length="99" mass="10867">MLSAESAFVELGEGSETLKMECSCNKIFSSEKHQTASEHGGANQNDQENQEHPNIMGVHSECLAIAFALLNTEIGFDILVIKNLRMCIVNALVMIIGDW</sequence>
<evidence type="ECO:0000259" key="3">
    <source>
        <dbReference type="Pfam" id="PF14432"/>
    </source>
</evidence>
<dbReference type="InterPro" id="IPR032867">
    <property type="entry name" value="DYW_dom"/>
</dbReference>
<comment type="similarity">
    <text evidence="1">Belongs to the PPR family. PCMP-H subfamily.</text>
</comment>
<evidence type="ECO:0000256" key="2">
    <source>
        <dbReference type="SAM" id="MobiDB-lite"/>
    </source>
</evidence>
<proteinExistence type="inferred from homology"/>
<accession>A0ABS8RZ14</accession>
<evidence type="ECO:0000256" key="1">
    <source>
        <dbReference type="ARBA" id="ARBA00006643"/>
    </source>
</evidence>
<evidence type="ECO:0000313" key="4">
    <source>
        <dbReference type="EMBL" id="MCD7451406.1"/>
    </source>
</evidence>
<dbReference type="Pfam" id="PF14432">
    <property type="entry name" value="DYW_deaminase"/>
    <property type="match status" value="1"/>
</dbReference>
<dbReference type="EMBL" id="JACEIK010000167">
    <property type="protein sequence ID" value="MCD7451406.1"/>
    <property type="molecule type" value="Genomic_DNA"/>
</dbReference>
<name>A0ABS8RZ14_DATST</name>